<evidence type="ECO:0000313" key="3">
    <source>
        <dbReference type="Proteomes" id="UP000215914"/>
    </source>
</evidence>
<protein>
    <submittedName>
        <fullName evidence="2">Uncharacterized protein</fullName>
    </submittedName>
</protein>
<comment type="caution">
    <text evidence="2">The sequence shown here is derived from an EMBL/GenBank/DDBJ whole genome shotgun (WGS) entry which is preliminary data.</text>
</comment>
<gene>
    <name evidence="2" type="ORF">HanXRQr2_Chr07g0280941</name>
</gene>
<dbReference type="EMBL" id="MNCJ02000322">
    <property type="protein sequence ID" value="KAF5797470.1"/>
    <property type="molecule type" value="Genomic_DNA"/>
</dbReference>
<keyword evidence="3" id="KW-1185">Reference proteome</keyword>
<feature type="compositionally biased region" description="Acidic residues" evidence="1">
    <location>
        <begin position="35"/>
        <end position="48"/>
    </location>
</feature>
<name>A0A9K3IJ60_HELAN</name>
<evidence type="ECO:0000313" key="2">
    <source>
        <dbReference type="EMBL" id="KAF5797470.1"/>
    </source>
</evidence>
<reference evidence="2" key="1">
    <citation type="journal article" date="2017" name="Nature">
        <title>The sunflower genome provides insights into oil metabolism, flowering and Asterid evolution.</title>
        <authorList>
            <person name="Badouin H."/>
            <person name="Gouzy J."/>
            <person name="Grassa C.J."/>
            <person name="Murat F."/>
            <person name="Staton S.E."/>
            <person name="Cottret L."/>
            <person name="Lelandais-Briere C."/>
            <person name="Owens G.L."/>
            <person name="Carrere S."/>
            <person name="Mayjonade B."/>
            <person name="Legrand L."/>
            <person name="Gill N."/>
            <person name="Kane N.C."/>
            <person name="Bowers J.E."/>
            <person name="Hubner S."/>
            <person name="Bellec A."/>
            <person name="Berard A."/>
            <person name="Berges H."/>
            <person name="Blanchet N."/>
            <person name="Boniface M.C."/>
            <person name="Brunel D."/>
            <person name="Catrice O."/>
            <person name="Chaidir N."/>
            <person name="Claudel C."/>
            <person name="Donnadieu C."/>
            <person name="Faraut T."/>
            <person name="Fievet G."/>
            <person name="Helmstetter N."/>
            <person name="King M."/>
            <person name="Knapp S.J."/>
            <person name="Lai Z."/>
            <person name="Le Paslier M.C."/>
            <person name="Lippi Y."/>
            <person name="Lorenzon L."/>
            <person name="Mandel J.R."/>
            <person name="Marage G."/>
            <person name="Marchand G."/>
            <person name="Marquand E."/>
            <person name="Bret-Mestries E."/>
            <person name="Morien E."/>
            <person name="Nambeesan S."/>
            <person name="Nguyen T."/>
            <person name="Pegot-Espagnet P."/>
            <person name="Pouilly N."/>
            <person name="Raftis F."/>
            <person name="Sallet E."/>
            <person name="Schiex T."/>
            <person name="Thomas J."/>
            <person name="Vandecasteele C."/>
            <person name="Vares D."/>
            <person name="Vear F."/>
            <person name="Vautrin S."/>
            <person name="Crespi M."/>
            <person name="Mangin B."/>
            <person name="Burke J.M."/>
            <person name="Salse J."/>
            <person name="Munos S."/>
            <person name="Vincourt P."/>
            <person name="Rieseberg L.H."/>
            <person name="Langlade N.B."/>
        </authorList>
    </citation>
    <scope>NUCLEOTIDE SEQUENCE</scope>
    <source>
        <tissue evidence="2">Leaves</tissue>
    </source>
</reference>
<proteinExistence type="predicted"/>
<feature type="region of interest" description="Disordered" evidence="1">
    <location>
        <begin position="1"/>
        <end position="62"/>
    </location>
</feature>
<dbReference type="AlphaFoldDB" id="A0A9K3IJ60"/>
<accession>A0A9K3IJ60</accession>
<evidence type="ECO:0000256" key="1">
    <source>
        <dbReference type="SAM" id="MobiDB-lite"/>
    </source>
</evidence>
<dbReference type="Proteomes" id="UP000215914">
    <property type="component" value="Unassembled WGS sequence"/>
</dbReference>
<dbReference type="Gramene" id="mRNA:HanXRQr2_Chr07g0280941">
    <property type="protein sequence ID" value="mRNA:HanXRQr2_Chr07g0280941"/>
    <property type="gene ID" value="HanXRQr2_Chr07g0280941"/>
</dbReference>
<organism evidence="2 3">
    <name type="scientific">Helianthus annuus</name>
    <name type="common">Common sunflower</name>
    <dbReference type="NCBI Taxonomy" id="4232"/>
    <lineage>
        <taxon>Eukaryota</taxon>
        <taxon>Viridiplantae</taxon>
        <taxon>Streptophyta</taxon>
        <taxon>Embryophyta</taxon>
        <taxon>Tracheophyta</taxon>
        <taxon>Spermatophyta</taxon>
        <taxon>Magnoliopsida</taxon>
        <taxon>eudicotyledons</taxon>
        <taxon>Gunneridae</taxon>
        <taxon>Pentapetalae</taxon>
        <taxon>asterids</taxon>
        <taxon>campanulids</taxon>
        <taxon>Asterales</taxon>
        <taxon>Asteraceae</taxon>
        <taxon>Asteroideae</taxon>
        <taxon>Heliantheae alliance</taxon>
        <taxon>Heliantheae</taxon>
        <taxon>Helianthus</taxon>
    </lineage>
</organism>
<reference evidence="2" key="2">
    <citation type="submission" date="2020-06" db="EMBL/GenBank/DDBJ databases">
        <title>Helianthus annuus Genome sequencing and assembly Release 2.</title>
        <authorList>
            <person name="Gouzy J."/>
            <person name="Langlade N."/>
            <person name="Munos S."/>
        </authorList>
    </citation>
    <scope>NUCLEOTIDE SEQUENCE</scope>
    <source>
        <tissue evidence="2">Leaves</tissue>
    </source>
</reference>
<sequence length="290" mass="33567">MVRTKERAGASSSSKGKGKQPEEQLKKKRYLGRDDDSESDEEEMIELDPADKPRWEAGPLDEQPEEWKPTLFHDRMNRLKNKVVVFICEREVREVEFSPSHVRLNSSVIILVLIVRSWYDRPSQMKLTVTVNGIKVEMSFDTLRKLAKFDSLPARDYTIPSLDDLLIKPEAHPRWNDMLAALFLPGDKQEVRYPEIPVIYSLLHGSPRFPIRYLIMNHLWICRKKVGRSIILYCRIITGLMKQFKAITSEDRGQQKGTSHLTYKGWVLDGPTISRKDITSSSRKVKDGEL</sequence>